<reference evidence="4" key="1">
    <citation type="journal article" date="2019" name="Int. J. Syst. Evol. Microbiol.">
        <title>The Global Catalogue of Microorganisms (GCM) 10K type strain sequencing project: providing services to taxonomists for standard genome sequencing and annotation.</title>
        <authorList>
            <consortium name="The Broad Institute Genomics Platform"/>
            <consortium name="The Broad Institute Genome Sequencing Center for Infectious Disease"/>
            <person name="Wu L."/>
            <person name="Ma J."/>
        </authorList>
    </citation>
    <scope>NUCLEOTIDE SEQUENCE [LARGE SCALE GENOMIC DNA]</scope>
    <source>
        <strain evidence="4">CECT 7956</strain>
    </source>
</reference>
<sequence>MTEILNKLLDKNSLIFGFLLIAIIVYLSEVVAKKLGKGKVPGSALAILAGLVLAYFGGVHTNGEKGLSDIPLFSGLGVFGGAMFRDFTIVATAMGASYQVMKKAGRIGLISLLVGVVLFFVTGVAVAWVWGYRDAVSLCTLGAGSCSYIVGPVTGAALGASSEVIALSISAGVVKAIAVTVFTPIAAKYIGLNDAKSAMAYGGIMGTSSGVAAGLAATDPKLVPYGAVTATFYTGLGCLLCPSLFYIVVIKIIEIFS</sequence>
<feature type="transmembrane region" description="Helical" evidence="1">
    <location>
        <begin position="107"/>
        <end position="130"/>
    </location>
</feature>
<feature type="transmembrane region" description="Helical" evidence="1">
    <location>
        <begin position="70"/>
        <end position="95"/>
    </location>
</feature>
<keyword evidence="4" id="KW-1185">Reference proteome</keyword>
<feature type="transmembrane region" description="Helical" evidence="1">
    <location>
        <begin position="40"/>
        <end position="58"/>
    </location>
</feature>
<dbReference type="RefSeq" id="WP_379839314.1">
    <property type="nucleotide sequence ID" value="NZ_JBHRYQ010000001.1"/>
</dbReference>
<dbReference type="Proteomes" id="UP001595616">
    <property type="component" value="Unassembled WGS sequence"/>
</dbReference>
<feature type="transmembrane region" description="Helical" evidence="1">
    <location>
        <begin position="164"/>
        <end position="186"/>
    </location>
</feature>
<evidence type="ECO:0000313" key="4">
    <source>
        <dbReference type="Proteomes" id="UP001595616"/>
    </source>
</evidence>
<feature type="transmembrane region" description="Helical" evidence="1">
    <location>
        <begin position="12"/>
        <end position="28"/>
    </location>
</feature>
<dbReference type="NCBIfam" id="TIGR00808">
    <property type="entry name" value="malonate_madM"/>
    <property type="match status" value="1"/>
</dbReference>
<organism evidence="3 4">
    <name type="scientific">Lacihabitans lacunae</name>
    <dbReference type="NCBI Taxonomy" id="1028214"/>
    <lineage>
        <taxon>Bacteria</taxon>
        <taxon>Pseudomonadati</taxon>
        <taxon>Bacteroidota</taxon>
        <taxon>Cytophagia</taxon>
        <taxon>Cytophagales</taxon>
        <taxon>Leadbetterellaceae</taxon>
        <taxon>Lacihabitans</taxon>
    </lineage>
</organism>
<feature type="transmembrane region" description="Helical" evidence="1">
    <location>
        <begin position="230"/>
        <end position="253"/>
    </location>
</feature>
<comment type="caution">
    <text evidence="3">The sequence shown here is derived from an EMBL/GenBank/DDBJ whole genome shotgun (WGS) entry which is preliminary data.</text>
</comment>
<keyword evidence="1" id="KW-0812">Transmembrane</keyword>
<evidence type="ECO:0000259" key="2">
    <source>
        <dbReference type="Pfam" id="PF03818"/>
    </source>
</evidence>
<dbReference type="InterPro" id="IPR004691">
    <property type="entry name" value="Mal/Na_symporter_MadM"/>
</dbReference>
<accession>A0ABV7Z1S0</accession>
<feature type="transmembrane region" description="Helical" evidence="1">
    <location>
        <begin position="198"/>
        <end position="218"/>
    </location>
</feature>
<dbReference type="EMBL" id="JBHRYQ010000001">
    <property type="protein sequence ID" value="MFC3812440.1"/>
    <property type="molecule type" value="Genomic_DNA"/>
</dbReference>
<evidence type="ECO:0000256" key="1">
    <source>
        <dbReference type="SAM" id="Phobius"/>
    </source>
</evidence>
<dbReference type="InterPro" id="IPR018402">
    <property type="entry name" value="Mal/Na_symporter_MadM_N"/>
</dbReference>
<name>A0ABV7Z1S0_9BACT</name>
<proteinExistence type="predicted"/>
<dbReference type="Pfam" id="PF03818">
    <property type="entry name" value="MadM"/>
    <property type="match status" value="1"/>
</dbReference>
<gene>
    <name evidence="3" type="primary">madM</name>
    <name evidence="3" type="ORF">ACFOOI_17400</name>
</gene>
<protein>
    <submittedName>
        <fullName evidence="3">Malonate transporter subunit MadM</fullName>
    </submittedName>
</protein>
<evidence type="ECO:0000313" key="3">
    <source>
        <dbReference type="EMBL" id="MFC3812440.1"/>
    </source>
</evidence>
<keyword evidence="1" id="KW-0472">Membrane</keyword>
<keyword evidence="1" id="KW-1133">Transmembrane helix</keyword>
<feature type="domain" description="Malonate/sodium symporter MadM subunit N-terminal" evidence="2">
    <location>
        <begin position="6"/>
        <end position="251"/>
    </location>
</feature>